<dbReference type="AlphaFoldDB" id="A0A4Y2R189"/>
<evidence type="ECO:0000313" key="3">
    <source>
        <dbReference type="Proteomes" id="UP000499080"/>
    </source>
</evidence>
<sequence length="194" mass="21839">MQKQLSNTQNEKNEQNATFSQFQENVSYSDAPRGKRKPQTNLVYPAKDSSEVTSVEEILKKTIRPEASVKISSVNSSRYSGENLPPAENLKTVIVLLTSHLAPQTTAHSPKEKSRLSSIISPKEEHQDQMASTTSSYRKFARNSPSSSWNFLTLALNWLNFPILLRLEISLFFINTANLTQKHLLTSPSLCSRQ</sequence>
<organism evidence="2 3">
    <name type="scientific">Araneus ventricosus</name>
    <name type="common">Orbweaver spider</name>
    <name type="synonym">Epeira ventricosa</name>
    <dbReference type="NCBI Taxonomy" id="182803"/>
    <lineage>
        <taxon>Eukaryota</taxon>
        <taxon>Metazoa</taxon>
        <taxon>Ecdysozoa</taxon>
        <taxon>Arthropoda</taxon>
        <taxon>Chelicerata</taxon>
        <taxon>Arachnida</taxon>
        <taxon>Araneae</taxon>
        <taxon>Araneomorphae</taxon>
        <taxon>Entelegynae</taxon>
        <taxon>Araneoidea</taxon>
        <taxon>Araneidae</taxon>
        <taxon>Araneus</taxon>
    </lineage>
</organism>
<dbReference type="Proteomes" id="UP000499080">
    <property type="component" value="Unassembled WGS sequence"/>
</dbReference>
<dbReference type="OrthoDB" id="10022108at2759"/>
<evidence type="ECO:0000256" key="1">
    <source>
        <dbReference type="SAM" id="MobiDB-lite"/>
    </source>
</evidence>
<proteinExistence type="predicted"/>
<keyword evidence="3" id="KW-1185">Reference proteome</keyword>
<dbReference type="EMBL" id="BGPR01141928">
    <property type="protein sequence ID" value="GBN69444.1"/>
    <property type="molecule type" value="Genomic_DNA"/>
</dbReference>
<protein>
    <submittedName>
        <fullName evidence="2">Uncharacterized protein</fullName>
    </submittedName>
</protein>
<feature type="region of interest" description="Disordered" evidence="1">
    <location>
        <begin position="1"/>
        <end position="49"/>
    </location>
</feature>
<comment type="caution">
    <text evidence="2">The sequence shown here is derived from an EMBL/GenBank/DDBJ whole genome shotgun (WGS) entry which is preliminary data.</text>
</comment>
<reference evidence="2 3" key="1">
    <citation type="journal article" date="2019" name="Sci. Rep.">
        <title>Orb-weaving spider Araneus ventricosus genome elucidates the spidroin gene catalogue.</title>
        <authorList>
            <person name="Kono N."/>
            <person name="Nakamura H."/>
            <person name="Ohtoshi R."/>
            <person name="Moran D.A.P."/>
            <person name="Shinohara A."/>
            <person name="Yoshida Y."/>
            <person name="Fujiwara M."/>
            <person name="Mori M."/>
            <person name="Tomita M."/>
            <person name="Arakawa K."/>
        </authorList>
    </citation>
    <scope>NUCLEOTIDE SEQUENCE [LARGE SCALE GENOMIC DNA]</scope>
</reference>
<name>A0A4Y2R189_ARAVE</name>
<accession>A0A4Y2R189</accession>
<feature type="compositionally biased region" description="Polar residues" evidence="1">
    <location>
        <begin position="1"/>
        <end position="28"/>
    </location>
</feature>
<evidence type="ECO:0000313" key="2">
    <source>
        <dbReference type="EMBL" id="GBN69444.1"/>
    </source>
</evidence>
<gene>
    <name evidence="2" type="ORF">AVEN_157600_1</name>
</gene>